<feature type="region of interest" description="Disordered" evidence="4">
    <location>
        <begin position="705"/>
        <end position="728"/>
    </location>
</feature>
<dbReference type="PANTHER" id="PTHR19212:SF5">
    <property type="entry name" value="LEUCINE-RICH REPEAT FLIGHTLESS-INTERACTING PROTEIN 1"/>
    <property type="match status" value="1"/>
</dbReference>
<feature type="coiled-coil region" evidence="3">
    <location>
        <begin position="354"/>
        <end position="531"/>
    </location>
</feature>
<evidence type="ECO:0000256" key="3">
    <source>
        <dbReference type="SAM" id="Coils"/>
    </source>
</evidence>
<reference evidence="5" key="1">
    <citation type="submission" date="2025-08" db="UniProtKB">
        <authorList>
            <consortium name="Ensembl"/>
        </authorList>
    </citation>
    <scope>IDENTIFICATION</scope>
</reference>
<keyword evidence="2 3" id="KW-0175">Coiled coil</keyword>
<dbReference type="AlphaFoldDB" id="A0A8C1JN55"/>
<feature type="region of interest" description="Disordered" evidence="4">
    <location>
        <begin position="128"/>
        <end position="181"/>
    </location>
</feature>
<evidence type="ECO:0000313" key="5">
    <source>
        <dbReference type="Ensembl" id="ENSCCRP00010034244.1"/>
    </source>
</evidence>
<feature type="region of interest" description="Disordered" evidence="4">
    <location>
        <begin position="326"/>
        <end position="350"/>
    </location>
</feature>
<gene>
    <name evidence="5" type="primary">LOC109092039</name>
</gene>
<name>A0A8C1JN55_CYPCA</name>
<evidence type="ECO:0000256" key="1">
    <source>
        <dbReference type="ARBA" id="ARBA00008275"/>
    </source>
</evidence>
<evidence type="ECO:0000256" key="4">
    <source>
        <dbReference type="SAM" id="MobiDB-lite"/>
    </source>
</evidence>
<feature type="region of interest" description="Disordered" evidence="4">
    <location>
        <begin position="599"/>
        <end position="626"/>
    </location>
</feature>
<feature type="compositionally biased region" description="Low complexity" evidence="4">
    <location>
        <begin position="326"/>
        <end position="348"/>
    </location>
</feature>
<evidence type="ECO:0000256" key="2">
    <source>
        <dbReference type="ARBA" id="ARBA00023054"/>
    </source>
</evidence>
<dbReference type="InterPro" id="IPR019139">
    <property type="entry name" value="LRRFIP1/2"/>
</dbReference>
<proteinExistence type="inferred from homology"/>
<feature type="compositionally biased region" description="Basic residues" evidence="4">
    <location>
        <begin position="136"/>
        <end position="148"/>
    </location>
</feature>
<feature type="region of interest" description="Disordered" evidence="4">
    <location>
        <begin position="232"/>
        <end position="251"/>
    </location>
</feature>
<dbReference type="Gene3D" id="1.20.5.4090">
    <property type="match status" value="1"/>
</dbReference>
<feature type="region of interest" description="Disordered" evidence="4">
    <location>
        <begin position="540"/>
        <end position="568"/>
    </location>
</feature>
<dbReference type="Pfam" id="PF09738">
    <property type="entry name" value="LRRFIP"/>
    <property type="match status" value="3"/>
</dbReference>
<feature type="region of interest" description="Disordered" evidence="4">
    <location>
        <begin position="1"/>
        <end position="22"/>
    </location>
</feature>
<protein>
    <submittedName>
        <fullName evidence="5">Leucine rich repeat (in FLII) interacting protein 1a</fullName>
    </submittedName>
</protein>
<feature type="compositionally biased region" description="Basic and acidic residues" evidence="4">
    <location>
        <begin position="599"/>
        <end position="608"/>
    </location>
</feature>
<feature type="region of interest" description="Disordered" evidence="4">
    <location>
        <begin position="88"/>
        <end position="112"/>
    </location>
</feature>
<dbReference type="GO" id="GO:0000981">
    <property type="term" value="F:DNA-binding transcription factor activity, RNA polymerase II-specific"/>
    <property type="evidence" value="ECO:0007669"/>
    <property type="project" value="TreeGrafter"/>
</dbReference>
<keyword evidence="6" id="KW-1185">Reference proteome</keyword>
<dbReference type="Ensembl" id="ENSCCRT00010037571.1">
    <property type="protein sequence ID" value="ENSCCRP00010034244.1"/>
    <property type="gene ID" value="ENSCCRG00010014495.1"/>
</dbReference>
<reference evidence="5" key="2">
    <citation type="submission" date="2025-09" db="UniProtKB">
        <authorList>
            <consortium name="Ensembl"/>
        </authorList>
    </citation>
    <scope>IDENTIFICATION</scope>
</reference>
<accession>A0A8C1JN55</accession>
<evidence type="ECO:0000313" key="6">
    <source>
        <dbReference type="Proteomes" id="UP000694427"/>
    </source>
</evidence>
<dbReference type="Proteomes" id="UP000694427">
    <property type="component" value="Unplaced"/>
</dbReference>
<organism evidence="5 6">
    <name type="scientific">Cyprinus carpio</name>
    <name type="common">Common carp</name>
    <dbReference type="NCBI Taxonomy" id="7962"/>
    <lineage>
        <taxon>Eukaryota</taxon>
        <taxon>Metazoa</taxon>
        <taxon>Chordata</taxon>
        <taxon>Craniata</taxon>
        <taxon>Vertebrata</taxon>
        <taxon>Euteleostomi</taxon>
        <taxon>Actinopterygii</taxon>
        <taxon>Neopterygii</taxon>
        <taxon>Teleostei</taxon>
        <taxon>Ostariophysi</taxon>
        <taxon>Cypriniformes</taxon>
        <taxon>Cyprinidae</taxon>
        <taxon>Cyprininae</taxon>
        <taxon>Cyprinus</taxon>
    </lineage>
</organism>
<dbReference type="PANTHER" id="PTHR19212">
    <property type="entry name" value="LEUCINE RICH REPEAT IN FLII INTERACTING PROTEIN"/>
    <property type="match status" value="1"/>
</dbReference>
<sequence length="728" mass="82148">MGSQGPGRKRTPSKNGLTGEEDALNVIAKEAEARLAAKRAARAEAREIRMRELERQQKEIYQVQKKYYGLDNLDNKWGDIEQWMEDSERYTRVSRRHASVSDDEEQMSVGSRSNIRLDLDAAGAYGGLPQASSYQSHKKSKKKKKHSSKTSNGYDDDLSTLSSRSSRLSDESKMSRSSRLDRQSNAYYSSELYSSSNYSSKRQAPSYNGYQGSVYEDSLYSGSRRSSARASSEYSGFLGSSSRTSSRANSACGSPVLLPSGGFKEDCSSSVASFMRSTASISGLSRDLDRVDVPDLPNVNGRLSMVDDRLERDYLEKGSSRASTISGATLTSLGGTSSRRGSGDTSISADTEASIREIKEIHELKDQIQDVEAKHMQNLKELKDSLLEMEEKYRKAMVSNAQLDNEKTNMMYEVDTLKDSLTELEEMLFETRRELEEKCKDLEREKHAHSILQFQFNELKETLKQSEELLTEIRQLRLKQDGYVREISDLQETVEWKNKKIGALERQKEFSDAIRNERDELRDEVVQLKDILKKHGIVLGPDLATNGETGEEVGKADQNSQTASTEIREGSSVLEIRLRKLVDERENLIEQVKRLKDQLEQKKQKNGTEDASSPEGDVLENGADSNIMDIQRDATRQINDLRFKLVKSEQEVTALEQNVTRLEGQVTRYKAASENAEKVEDELKAENHKLQRELRSALDKIEELESSNSHLSKRLEKMKCGQGTATTP</sequence>
<comment type="similarity">
    <text evidence="1">Belongs to the LRRFIP family.</text>
</comment>
<dbReference type="GO" id="GO:0000978">
    <property type="term" value="F:RNA polymerase II cis-regulatory region sequence-specific DNA binding"/>
    <property type="evidence" value="ECO:0007669"/>
    <property type="project" value="TreeGrafter"/>
</dbReference>
<feature type="compositionally biased region" description="Basic and acidic residues" evidence="4">
    <location>
        <begin position="167"/>
        <end position="181"/>
    </location>
</feature>